<accession>A0ABN3BJF7</accession>
<feature type="region of interest" description="Disordered" evidence="1">
    <location>
        <begin position="49"/>
        <end position="98"/>
    </location>
</feature>
<name>A0ABN3BJF7_9ACTN</name>
<keyword evidence="2" id="KW-0472">Membrane</keyword>
<dbReference type="EMBL" id="BAAAOQ010000009">
    <property type="protein sequence ID" value="GAA2196619.1"/>
    <property type="molecule type" value="Genomic_DNA"/>
</dbReference>
<organism evidence="3 4">
    <name type="scientific">Streptomyces bangladeshensis</name>
    <dbReference type="NCBI Taxonomy" id="295352"/>
    <lineage>
        <taxon>Bacteria</taxon>
        <taxon>Bacillati</taxon>
        <taxon>Actinomycetota</taxon>
        <taxon>Actinomycetes</taxon>
        <taxon>Kitasatosporales</taxon>
        <taxon>Streptomycetaceae</taxon>
        <taxon>Streptomyces</taxon>
    </lineage>
</organism>
<sequence length="208" mass="21938">MNGTYEPPNLLPAGGPERTHALLIAGIPLLLILLIGVVPHLASDDDGDHTSPVYGAAPSVPAYGTGTTRPDPSPYATQTTDGGYTNPYATQTTDEESTDPYATETAEETAYGTSGPAETVTRFFDAINRRDYDTAWELGGKNLDPSYSSFVAGFATTQRDDVTITSVDGETVSVNLLALQTDGTQKSYSGRYTVVDGVITRATMASAD</sequence>
<evidence type="ECO:0000256" key="1">
    <source>
        <dbReference type="SAM" id="MobiDB-lite"/>
    </source>
</evidence>
<evidence type="ECO:0000313" key="3">
    <source>
        <dbReference type="EMBL" id="GAA2196619.1"/>
    </source>
</evidence>
<dbReference type="InterPro" id="IPR032710">
    <property type="entry name" value="NTF2-like_dom_sf"/>
</dbReference>
<keyword evidence="2" id="KW-0812">Transmembrane</keyword>
<dbReference type="RefSeq" id="WP_059253349.1">
    <property type="nucleotide sequence ID" value="NZ_BAAAOQ010000009.1"/>
</dbReference>
<reference evidence="3 4" key="1">
    <citation type="journal article" date="2019" name="Int. J. Syst. Evol. Microbiol.">
        <title>The Global Catalogue of Microorganisms (GCM) 10K type strain sequencing project: providing services to taxonomists for standard genome sequencing and annotation.</title>
        <authorList>
            <consortium name="The Broad Institute Genomics Platform"/>
            <consortium name="The Broad Institute Genome Sequencing Center for Infectious Disease"/>
            <person name="Wu L."/>
            <person name="Ma J."/>
        </authorList>
    </citation>
    <scope>NUCLEOTIDE SEQUENCE [LARGE SCALE GENOMIC DNA]</scope>
    <source>
        <strain evidence="3 4">JCM 14924</strain>
    </source>
</reference>
<comment type="caution">
    <text evidence="3">The sequence shown here is derived from an EMBL/GenBank/DDBJ whole genome shotgun (WGS) entry which is preliminary data.</text>
</comment>
<proteinExistence type="predicted"/>
<feature type="transmembrane region" description="Helical" evidence="2">
    <location>
        <begin position="20"/>
        <end position="42"/>
    </location>
</feature>
<protein>
    <recommendedName>
        <fullName evidence="5">Integral membrane protein</fullName>
    </recommendedName>
</protein>
<keyword evidence="2" id="KW-1133">Transmembrane helix</keyword>
<dbReference type="Proteomes" id="UP001501391">
    <property type="component" value="Unassembled WGS sequence"/>
</dbReference>
<keyword evidence="4" id="KW-1185">Reference proteome</keyword>
<evidence type="ECO:0008006" key="5">
    <source>
        <dbReference type="Google" id="ProtNLM"/>
    </source>
</evidence>
<feature type="compositionally biased region" description="Polar residues" evidence="1">
    <location>
        <begin position="65"/>
        <end position="92"/>
    </location>
</feature>
<evidence type="ECO:0000256" key="2">
    <source>
        <dbReference type="SAM" id="Phobius"/>
    </source>
</evidence>
<evidence type="ECO:0000313" key="4">
    <source>
        <dbReference type="Proteomes" id="UP001501391"/>
    </source>
</evidence>
<gene>
    <name evidence="3" type="ORF">GCM10009787_31690</name>
</gene>
<dbReference type="SUPFAM" id="SSF54427">
    <property type="entry name" value="NTF2-like"/>
    <property type="match status" value="1"/>
</dbReference>